<feature type="compositionally biased region" description="Basic and acidic residues" evidence="1">
    <location>
        <begin position="512"/>
        <end position="525"/>
    </location>
</feature>
<feature type="compositionally biased region" description="Basic residues" evidence="1">
    <location>
        <begin position="813"/>
        <end position="827"/>
    </location>
</feature>
<keyword evidence="4" id="KW-1185">Reference proteome</keyword>
<dbReference type="Proteomes" id="UP000264840">
    <property type="component" value="Unplaced"/>
</dbReference>
<evidence type="ECO:0000259" key="2">
    <source>
        <dbReference type="PROSITE" id="PS50090"/>
    </source>
</evidence>
<dbReference type="InterPro" id="IPR039110">
    <property type="entry name" value="KNL2-like"/>
</dbReference>
<feature type="region of interest" description="Disordered" evidence="1">
    <location>
        <begin position="512"/>
        <end position="538"/>
    </location>
</feature>
<feature type="compositionally biased region" description="Polar residues" evidence="1">
    <location>
        <begin position="724"/>
        <end position="753"/>
    </location>
</feature>
<feature type="region of interest" description="Disordered" evidence="1">
    <location>
        <begin position="323"/>
        <end position="355"/>
    </location>
</feature>
<dbReference type="PANTHER" id="PTHR16124">
    <property type="entry name" value="MIS18-BINDING PROTEIN 1"/>
    <property type="match status" value="1"/>
</dbReference>
<organism evidence="3 4">
    <name type="scientific">Haplochromis burtoni</name>
    <name type="common">Burton's mouthbrooder</name>
    <name type="synonym">Chromis burtoni</name>
    <dbReference type="NCBI Taxonomy" id="8153"/>
    <lineage>
        <taxon>Eukaryota</taxon>
        <taxon>Metazoa</taxon>
        <taxon>Chordata</taxon>
        <taxon>Craniata</taxon>
        <taxon>Vertebrata</taxon>
        <taxon>Euteleostomi</taxon>
        <taxon>Actinopterygii</taxon>
        <taxon>Neopterygii</taxon>
        <taxon>Teleostei</taxon>
        <taxon>Neoteleostei</taxon>
        <taxon>Acanthomorphata</taxon>
        <taxon>Ovalentaria</taxon>
        <taxon>Cichlomorphae</taxon>
        <taxon>Cichliformes</taxon>
        <taxon>Cichlidae</taxon>
        <taxon>African cichlids</taxon>
        <taxon>Pseudocrenilabrinae</taxon>
        <taxon>Haplochromini</taxon>
        <taxon>Haplochromis</taxon>
    </lineage>
</organism>
<proteinExistence type="predicted"/>
<feature type="compositionally biased region" description="Low complexity" evidence="1">
    <location>
        <begin position="781"/>
        <end position="791"/>
    </location>
</feature>
<accession>A0A3Q3CFJ0</accession>
<dbReference type="GO" id="GO:0000775">
    <property type="term" value="C:chromosome, centromeric region"/>
    <property type="evidence" value="ECO:0007669"/>
    <property type="project" value="TreeGrafter"/>
</dbReference>
<dbReference type="STRING" id="8153.ENSHBUP00000021062"/>
<feature type="compositionally biased region" description="Acidic residues" evidence="1">
    <location>
        <begin position="1166"/>
        <end position="1181"/>
    </location>
</feature>
<dbReference type="GeneID" id="102300547"/>
<dbReference type="InterPro" id="IPR001005">
    <property type="entry name" value="SANT/Myb"/>
</dbReference>
<dbReference type="InterPro" id="IPR009057">
    <property type="entry name" value="Homeodomain-like_sf"/>
</dbReference>
<dbReference type="CDD" id="cd00167">
    <property type="entry name" value="SANT"/>
    <property type="match status" value="1"/>
</dbReference>
<name>A0A3Q3CFJ0_HAPBU</name>
<dbReference type="OrthoDB" id="118550at2759"/>
<evidence type="ECO:0000313" key="4">
    <source>
        <dbReference type="Proteomes" id="UP000264840"/>
    </source>
</evidence>
<reference evidence="3" key="1">
    <citation type="submission" date="2025-08" db="UniProtKB">
        <authorList>
            <consortium name="Ensembl"/>
        </authorList>
    </citation>
    <scope>IDENTIFICATION</scope>
</reference>
<dbReference type="SUPFAM" id="SSF46689">
    <property type="entry name" value="Homeodomain-like"/>
    <property type="match status" value="1"/>
</dbReference>
<reference evidence="3" key="2">
    <citation type="submission" date="2025-09" db="UniProtKB">
        <authorList>
            <consortium name="Ensembl"/>
        </authorList>
    </citation>
    <scope>IDENTIFICATION</scope>
</reference>
<feature type="compositionally biased region" description="Low complexity" evidence="1">
    <location>
        <begin position="713"/>
        <end position="723"/>
    </location>
</feature>
<dbReference type="Ensembl" id="ENSHBUT00000030835.1">
    <property type="protein sequence ID" value="ENSHBUP00000021062.1"/>
    <property type="gene ID" value="ENSHBUG00000023331.1"/>
</dbReference>
<feature type="compositionally biased region" description="Basic residues" evidence="1">
    <location>
        <begin position="892"/>
        <end position="901"/>
    </location>
</feature>
<feature type="region of interest" description="Disordered" evidence="1">
    <location>
        <begin position="705"/>
        <end position="931"/>
    </location>
</feature>
<evidence type="ECO:0000313" key="3">
    <source>
        <dbReference type="Ensembl" id="ENSHBUP00000021062.1"/>
    </source>
</evidence>
<feature type="domain" description="Myb-like" evidence="2">
    <location>
        <begin position="937"/>
        <end position="979"/>
    </location>
</feature>
<feature type="region of interest" description="Disordered" evidence="1">
    <location>
        <begin position="975"/>
        <end position="1011"/>
    </location>
</feature>
<dbReference type="Pfam" id="PF00249">
    <property type="entry name" value="Myb_DNA-binding"/>
    <property type="match status" value="1"/>
</dbReference>
<dbReference type="GeneTree" id="ENSGT00390000007395"/>
<feature type="region of interest" description="Disordered" evidence="1">
    <location>
        <begin position="550"/>
        <end position="570"/>
    </location>
</feature>
<sequence length="1181" mass="133616">MASYFHLLQQTKPQFESPAKVFAKLKSKVQKEAMCAKDDNGPPNNAREEYRVNLKSPRKQQQRIWVTEGFDENQRFGNEAQPLILSPIKSPQKTSPYSYSDFIRKPLEETLPVVEMGLGCTRSERRFLESTAVSHPLFLTNHIHKEPPQVRDADQFILSSTTPLKVQPVESDCKRIASDEECAPLHKPLSTASAFSPMVKRLRKRKWEQQEFNKVNTNSTEEVRNELTCQPRQRKAPALSEENTHSTWMNIRGCSTDQPERIPEDMFTPRKSVAERRCGVVLEKIPIMSPAKMFAYMKERESKRELRGVREAINTTRDIFNAGNSLKSGDSPLSTPHSVGERDDSVFTNTSESDVPVSRHISESADCHSADALTSAVSSKPVLLEDPLVLNSPKILIPKRQETVFKCNKWPKQATFPSESVIYLKKWFLRKNSKGLFVDGIHGEDNIPWNSNVIMHRVSNSMIKTVSGRVYILVGKMNLKVESEFPRWFLKKFEKGFPPDWKALYNKMLTESRDNQGRGRQKKSESSGIKSKKKSEASLINSSLNQQTSFMTSESCPPMGAPSSSMKVSRSGRVIKPPLEYWKGGRVILDAFMNVTIHECYNTSICNSEVNTTLSTGMSQEPVRVFLPCSEGEKEASVLLRKVKAPLHRRNRVKGKPDRNHSDFLEPAAELLISPEEGAGRITRSGQKCPAKERELHVDTVLKHHSDNEKSSAQRSQKQSQGSCSASARLSKSKQAVINSPETPSVKILQQLSSDDELSIKRKKRGHSKDSRSTHRESKSSHSSAANNSPGSEEEKDNREPSALKSQKYGSHATRRPTKRVNTRKRITNPLESPPVNDETSQNLSSDDELPTRRRRERKGAHSKSSRNARSRPQPKHGSSSTKSEDSDNLMRHKPKHKSSKCTRAPAPTKTLAAATQSSKKHSTNEGSILLEHDEDKWTEAELMRLQEAVSYYPKHMANYWAKVARMVGTRSAEECHSQHTSQGASYSPAKKATKPKKKKVEPPQAPDHPVISARVGTLKRKQQVRQFLETMPRDNVDDVFSSEYMQNKRFELPSLCSEDEEDLAVSDLEPLTPMSARFPEVKTPQCLHITPGMMGSPNRDNDDKYVYQLQKRIKKNQFNACKLPLPSKRFTPTPSAKRTMRRCGNTENDTFVVWEMFPGNNEALSESDEQEEDFYFSDND</sequence>
<evidence type="ECO:0000256" key="1">
    <source>
        <dbReference type="SAM" id="MobiDB-lite"/>
    </source>
</evidence>
<feature type="compositionally biased region" description="Polar residues" evidence="1">
    <location>
        <begin position="323"/>
        <end position="337"/>
    </location>
</feature>
<dbReference type="Pfam" id="PF09133">
    <property type="entry name" value="SANTA"/>
    <property type="match status" value="1"/>
</dbReference>
<feature type="compositionally biased region" description="Low complexity" evidence="1">
    <location>
        <begin position="903"/>
        <end position="916"/>
    </location>
</feature>
<dbReference type="PANTHER" id="PTHR16124:SF3">
    <property type="entry name" value="MIS18-BINDING PROTEIN 1"/>
    <property type="match status" value="1"/>
</dbReference>
<feature type="region of interest" description="Disordered" evidence="1">
    <location>
        <begin position="223"/>
        <end position="243"/>
    </location>
</feature>
<feature type="compositionally biased region" description="Basic residues" evidence="1">
    <location>
        <begin position="853"/>
        <end position="875"/>
    </location>
</feature>
<dbReference type="AlphaFoldDB" id="A0A3Q3CFJ0"/>
<dbReference type="PROSITE" id="PS50090">
    <property type="entry name" value="MYB_LIKE"/>
    <property type="match status" value="1"/>
</dbReference>
<feature type="region of interest" description="Disordered" evidence="1">
    <location>
        <begin position="1162"/>
        <end position="1181"/>
    </location>
</feature>
<dbReference type="OMA" id="HSNCQNK"/>
<feature type="compositionally biased region" description="Basic and acidic residues" evidence="1">
    <location>
        <begin position="768"/>
        <end position="780"/>
    </location>
</feature>
<dbReference type="InterPro" id="IPR015216">
    <property type="entry name" value="SANTA"/>
</dbReference>
<protein>
    <submittedName>
        <fullName evidence="3">MIS18 binding protein 1</fullName>
    </submittedName>
</protein>
<dbReference type="CTD" id="55320"/>
<dbReference type="RefSeq" id="XP_005916718.1">
    <property type="nucleotide sequence ID" value="XM_005916656.2"/>
</dbReference>
<dbReference type="Gene3D" id="1.10.10.60">
    <property type="entry name" value="Homeodomain-like"/>
    <property type="match status" value="1"/>
</dbReference>